<dbReference type="KEGG" id="alt:ambt_10970"/>
<keyword evidence="2" id="KW-1185">Reference proteome</keyword>
<evidence type="ECO:0000313" key="2">
    <source>
        <dbReference type="Proteomes" id="UP000000683"/>
    </source>
</evidence>
<gene>
    <name evidence="1" type="ordered locus">ambt_10970</name>
</gene>
<evidence type="ECO:0000313" key="1">
    <source>
        <dbReference type="EMBL" id="AEF03716.1"/>
    </source>
</evidence>
<accession>F5ZCV4</accession>
<organism evidence="1 2">
    <name type="scientific">Alteromonas naphthalenivorans</name>
    <dbReference type="NCBI Taxonomy" id="715451"/>
    <lineage>
        <taxon>Bacteria</taxon>
        <taxon>Pseudomonadati</taxon>
        <taxon>Pseudomonadota</taxon>
        <taxon>Gammaproteobacteria</taxon>
        <taxon>Alteromonadales</taxon>
        <taxon>Alteromonadaceae</taxon>
        <taxon>Alteromonas/Salinimonas group</taxon>
        <taxon>Alteromonas</taxon>
    </lineage>
</organism>
<dbReference type="EMBL" id="CP002339">
    <property type="protein sequence ID" value="AEF03716.1"/>
    <property type="molecule type" value="Genomic_DNA"/>
</dbReference>
<dbReference type="eggNOG" id="ENOG5033XH0">
    <property type="taxonomic scope" value="Bacteria"/>
</dbReference>
<dbReference type="OrthoDB" id="9863408at2"/>
<protein>
    <submittedName>
        <fullName evidence="1">Uncharacterized protein</fullName>
    </submittedName>
</protein>
<dbReference type="AlphaFoldDB" id="F5ZCV4"/>
<reference evidence="1 2" key="1">
    <citation type="journal article" date="2011" name="J. Bacteriol.">
        <title>Complete genome sequence of the polycyclic aromatic hydrocarbon-degrading bacterium Alteromonas sp. strain SN2.</title>
        <authorList>
            <person name="Jin H.M."/>
            <person name="Jeong H."/>
            <person name="Moon E.J."/>
            <person name="Math R.K."/>
            <person name="Lee K."/>
            <person name="Kim H.J."/>
            <person name="Jeon C.O."/>
            <person name="Oh T.K."/>
            <person name="Kim J.F."/>
        </authorList>
    </citation>
    <scope>NUCLEOTIDE SEQUENCE [LARGE SCALE GENOMIC DNA]</scope>
    <source>
        <strain evidence="2">JCM 17741 / KACC 18427 / KCTC 11700BP / SN2</strain>
    </source>
</reference>
<dbReference type="HOGENOM" id="CLU_1747038_0_0_6"/>
<proteinExistence type="predicted"/>
<dbReference type="Proteomes" id="UP000000683">
    <property type="component" value="Chromosome"/>
</dbReference>
<sequence length="152" mass="17397">MNILIAFTSPMKLTETKFTKAEVLYHANVTSSQFNNWVLRRYIPRLELGFKLESLTRAKYSVLIIAYCRLLNYHTGPRKSAYVALLKQAFIKIAKTDEFNPDFVFAIDGWGKAKDCGLFENSQIARQLFSRQCAIVPAGKTITTLRETLDHD</sequence>
<name>F5ZCV4_ALTNA</name>